<dbReference type="EMBL" id="CAMAPE010000010">
    <property type="protein sequence ID" value="CAH9078842.1"/>
    <property type="molecule type" value="Genomic_DNA"/>
</dbReference>
<dbReference type="InterPro" id="IPR025322">
    <property type="entry name" value="PADRE_dom"/>
</dbReference>
<dbReference type="AlphaFoldDB" id="A0A9P0YXI9"/>
<keyword evidence="3" id="KW-1185">Reference proteome</keyword>
<reference evidence="2" key="1">
    <citation type="submission" date="2022-07" db="EMBL/GenBank/DDBJ databases">
        <authorList>
            <person name="Macas J."/>
            <person name="Novak P."/>
            <person name="Neumann P."/>
        </authorList>
    </citation>
    <scope>NUCLEOTIDE SEQUENCE</scope>
</reference>
<dbReference type="PANTHER" id="PTHR33413:SF33">
    <property type="entry name" value="MEDIATOR OF RNA POLYMERASE II TRANSCRIPTION SUBUNIT 29"/>
    <property type="match status" value="1"/>
</dbReference>
<dbReference type="Proteomes" id="UP001152484">
    <property type="component" value="Unassembled WGS sequence"/>
</dbReference>
<evidence type="ECO:0000313" key="2">
    <source>
        <dbReference type="EMBL" id="CAH9078842.1"/>
    </source>
</evidence>
<evidence type="ECO:0000256" key="1">
    <source>
        <dbReference type="SAM" id="MobiDB-lite"/>
    </source>
</evidence>
<organism evidence="2 3">
    <name type="scientific">Cuscuta europaea</name>
    <name type="common">European dodder</name>
    <dbReference type="NCBI Taxonomy" id="41803"/>
    <lineage>
        <taxon>Eukaryota</taxon>
        <taxon>Viridiplantae</taxon>
        <taxon>Streptophyta</taxon>
        <taxon>Embryophyta</taxon>
        <taxon>Tracheophyta</taxon>
        <taxon>Spermatophyta</taxon>
        <taxon>Magnoliopsida</taxon>
        <taxon>eudicotyledons</taxon>
        <taxon>Gunneridae</taxon>
        <taxon>Pentapetalae</taxon>
        <taxon>asterids</taxon>
        <taxon>lamiids</taxon>
        <taxon>Solanales</taxon>
        <taxon>Convolvulaceae</taxon>
        <taxon>Cuscuteae</taxon>
        <taxon>Cuscuta</taxon>
        <taxon>Cuscuta subgen. Cuscuta</taxon>
    </lineage>
</organism>
<sequence length="172" mass="18898">MGNCQATIETSNPTTVLVIQFPANGRVEKHYSPLSARQVMTAHPGHYVALLLTTTTAAAAFNATDNKNNAVPVRITRIKLLKPTDTLLLGHVYRLMTAQDIAKGLRVKSGSKMMMMMSQQRPCSNKFKEKSITSDSNSGLVHKNQQVKDEKHRYSSGRWQPSLLSISEAAGS</sequence>
<dbReference type="Pfam" id="PF14009">
    <property type="entry name" value="PADRE"/>
    <property type="match status" value="1"/>
</dbReference>
<accession>A0A9P0YXI9</accession>
<dbReference type="OrthoDB" id="747498at2759"/>
<comment type="caution">
    <text evidence="2">The sequence shown here is derived from an EMBL/GenBank/DDBJ whole genome shotgun (WGS) entry which is preliminary data.</text>
</comment>
<evidence type="ECO:0000313" key="3">
    <source>
        <dbReference type="Proteomes" id="UP001152484"/>
    </source>
</evidence>
<feature type="region of interest" description="Disordered" evidence="1">
    <location>
        <begin position="121"/>
        <end position="156"/>
    </location>
</feature>
<name>A0A9P0YXI9_CUSEU</name>
<gene>
    <name evidence="2" type="ORF">CEURO_LOCUS6955</name>
</gene>
<protein>
    <submittedName>
        <fullName evidence="2">Uncharacterized protein</fullName>
    </submittedName>
</protein>
<proteinExistence type="predicted"/>
<dbReference type="PANTHER" id="PTHR33413">
    <property type="entry name" value="EXPRESSED PROTEIN"/>
    <property type="match status" value="1"/>
</dbReference>